<keyword evidence="1" id="KW-0812">Transmembrane</keyword>
<accession>A0A817XZE9</accession>
<dbReference type="InterPro" id="IPR011051">
    <property type="entry name" value="RmlC_Cupin_sf"/>
</dbReference>
<proteinExistence type="predicted"/>
<gene>
    <name evidence="2" type="ORF">GRG538_LOCUS7587</name>
</gene>
<name>A0A817XZE9_9BILA</name>
<reference evidence="2" key="1">
    <citation type="submission" date="2021-02" db="EMBL/GenBank/DDBJ databases">
        <authorList>
            <person name="Nowell W R."/>
        </authorList>
    </citation>
    <scope>NUCLEOTIDE SEQUENCE</scope>
</reference>
<keyword evidence="1" id="KW-0472">Membrane</keyword>
<dbReference type="SUPFAM" id="SSF51182">
    <property type="entry name" value="RmlC-like cupins"/>
    <property type="match status" value="1"/>
</dbReference>
<keyword evidence="1" id="KW-1133">Transmembrane helix</keyword>
<evidence type="ECO:0000256" key="1">
    <source>
        <dbReference type="SAM" id="Phobius"/>
    </source>
</evidence>
<feature type="transmembrane region" description="Helical" evidence="1">
    <location>
        <begin position="175"/>
        <end position="195"/>
    </location>
</feature>
<dbReference type="AlphaFoldDB" id="A0A817XZE9"/>
<comment type="caution">
    <text evidence="2">The sequence shown here is derived from an EMBL/GenBank/DDBJ whole genome shotgun (WGS) entry which is preliminary data.</text>
</comment>
<sequence length="196" mass="22044">MRLRGLTQQPNNTVIVYPNDQQYIWAVTQFDAAFKVVLRGNQTSNRLTIVEDLLYNGTASRCQIHTREDVTMLVLNGSLQFYLNGYQFCAPAGTTIHIPLNATQSQRNLGSKPVHIQILLTPSGLENYLDQIAVILAQQPLNETAANESALANGLLFFPEVEWQDLHCAFNVGTLFFLSFPITFSVLLQYVLIYFS</sequence>
<organism evidence="2 3">
    <name type="scientific">Rotaria socialis</name>
    <dbReference type="NCBI Taxonomy" id="392032"/>
    <lineage>
        <taxon>Eukaryota</taxon>
        <taxon>Metazoa</taxon>
        <taxon>Spiralia</taxon>
        <taxon>Gnathifera</taxon>
        <taxon>Rotifera</taxon>
        <taxon>Eurotatoria</taxon>
        <taxon>Bdelloidea</taxon>
        <taxon>Philodinida</taxon>
        <taxon>Philodinidae</taxon>
        <taxon>Rotaria</taxon>
    </lineage>
</organism>
<dbReference type="EMBL" id="CAJNYT010000809">
    <property type="protein sequence ID" value="CAF3374266.1"/>
    <property type="molecule type" value="Genomic_DNA"/>
</dbReference>
<evidence type="ECO:0000313" key="2">
    <source>
        <dbReference type="EMBL" id="CAF3374266.1"/>
    </source>
</evidence>
<protein>
    <submittedName>
        <fullName evidence="2">Uncharacterized protein</fullName>
    </submittedName>
</protein>
<dbReference type="Gene3D" id="2.60.120.10">
    <property type="entry name" value="Jelly Rolls"/>
    <property type="match status" value="1"/>
</dbReference>
<evidence type="ECO:0000313" key="3">
    <source>
        <dbReference type="Proteomes" id="UP000663872"/>
    </source>
</evidence>
<dbReference type="Proteomes" id="UP000663872">
    <property type="component" value="Unassembled WGS sequence"/>
</dbReference>
<dbReference type="InterPro" id="IPR014710">
    <property type="entry name" value="RmlC-like_jellyroll"/>
</dbReference>